<evidence type="ECO:0000313" key="3">
    <source>
        <dbReference type="Proteomes" id="UP000247416"/>
    </source>
</evidence>
<name>A0A318TPY3_9BACL</name>
<protein>
    <submittedName>
        <fullName evidence="2">Uncharacterized protein</fullName>
    </submittedName>
</protein>
<evidence type="ECO:0000313" key="2">
    <source>
        <dbReference type="EMBL" id="PYF06383.1"/>
    </source>
</evidence>
<accession>A0A318TPY3</accession>
<feature type="region of interest" description="Disordered" evidence="1">
    <location>
        <begin position="1"/>
        <end position="29"/>
    </location>
</feature>
<organism evidence="2 3">
    <name type="scientific">Ureibacillus chungkukjangi</name>
    <dbReference type="NCBI Taxonomy" id="1202712"/>
    <lineage>
        <taxon>Bacteria</taxon>
        <taxon>Bacillati</taxon>
        <taxon>Bacillota</taxon>
        <taxon>Bacilli</taxon>
        <taxon>Bacillales</taxon>
        <taxon>Caryophanaceae</taxon>
        <taxon>Ureibacillus</taxon>
    </lineage>
</organism>
<proteinExistence type="predicted"/>
<dbReference type="Proteomes" id="UP000247416">
    <property type="component" value="Unassembled WGS sequence"/>
</dbReference>
<comment type="caution">
    <text evidence="2">The sequence shown here is derived from an EMBL/GenBank/DDBJ whole genome shotgun (WGS) entry which is preliminary data.</text>
</comment>
<sequence>MRLMKDKTIVMDKANDLHEVDERQNDSDG</sequence>
<keyword evidence="3" id="KW-1185">Reference proteome</keyword>
<dbReference type="EMBL" id="QJTJ01000010">
    <property type="protein sequence ID" value="PYF06383.1"/>
    <property type="molecule type" value="Genomic_DNA"/>
</dbReference>
<evidence type="ECO:0000256" key="1">
    <source>
        <dbReference type="SAM" id="MobiDB-lite"/>
    </source>
</evidence>
<reference evidence="2 3" key="1">
    <citation type="submission" date="2018-06" db="EMBL/GenBank/DDBJ databases">
        <title>Genomic Encyclopedia of Archaeal and Bacterial Type Strains, Phase II (KMG-II): from individual species to whole genera.</title>
        <authorList>
            <person name="Goeker M."/>
        </authorList>
    </citation>
    <scope>NUCLEOTIDE SEQUENCE [LARGE SCALE GENOMIC DNA]</scope>
    <source>
        <strain evidence="2 3">KACC 16626</strain>
    </source>
</reference>
<dbReference type="AlphaFoldDB" id="A0A318TPY3"/>
<gene>
    <name evidence="2" type="ORF">BJ095_11086</name>
</gene>